<gene>
    <name evidence="1" type="ORF">CVLEPA_LOCUS5331</name>
</gene>
<sequence>MSEKEWRRQKAKKVGYVRRRPWPNAFYNQLNTLVPGGYIRAQCRAHFDLICNLLQLEEIVFGIPGINCLQCVFSLKTVLKTSLMAHVSVCYSRQIFSKILLYKLQSSSTKYGGKWSKTERAFKKKQRTVASPLFRSNITFPSRQLRREHALF</sequence>
<comment type="caution">
    <text evidence="1">The sequence shown here is derived from an EMBL/GenBank/DDBJ whole genome shotgun (WGS) entry which is preliminary data.</text>
</comment>
<protein>
    <submittedName>
        <fullName evidence="1">Uncharacterized protein</fullName>
    </submittedName>
</protein>
<proteinExistence type="predicted"/>
<evidence type="ECO:0000313" key="2">
    <source>
        <dbReference type="Proteomes" id="UP001642483"/>
    </source>
</evidence>
<dbReference type="Proteomes" id="UP001642483">
    <property type="component" value="Unassembled WGS sequence"/>
</dbReference>
<accession>A0ABP0F8R0</accession>
<keyword evidence="2" id="KW-1185">Reference proteome</keyword>
<evidence type="ECO:0000313" key="1">
    <source>
        <dbReference type="EMBL" id="CAK8675796.1"/>
    </source>
</evidence>
<reference evidence="1 2" key="1">
    <citation type="submission" date="2024-02" db="EMBL/GenBank/DDBJ databases">
        <authorList>
            <person name="Daric V."/>
            <person name="Darras S."/>
        </authorList>
    </citation>
    <scope>NUCLEOTIDE SEQUENCE [LARGE SCALE GENOMIC DNA]</scope>
</reference>
<name>A0ABP0F8R0_CLALP</name>
<organism evidence="1 2">
    <name type="scientific">Clavelina lepadiformis</name>
    <name type="common">Light-bulb sea squirt</name>
    <name type="synonym">Ascidia lepadiformis</name>
    <dbReference type="NCBI Taxonomy" id="159417"/>
    <lineage>
        <taxon>Eukaryota</taxon>
        <taxon>Metazoa</taxon>
        <taxon>Chordata</taxon>
        <taxon>Tunicata</taxon>
        <taxon>Ascidiacea</taxon>
        <taxon>Aplousobranchia</taxon>
        <taxon>Clavelinidae</taxon>
        <taxon>Clavelina</taxon>
    </lineage>
</organism>
<dbReference type="EMBL" id="CAWYQH010000024">
    <property type="protein sequence ID" value="CAK8675796.1"/>
    <property type="molecule type" value="Genomic_DNA"/>
</dbReference>